<evidence type="ECO:0000313" key="1">
    <source>
        <dbReference type="EMBL" id="EIG29692.1"/>
    </source>
</evidence>
<protein>
    <submittedName>
        <fullName evidence="1">Uncharacterized protein</fullName>
    </submittedName>
</protein>
<name>I2NV31_NEISI</name>
<dbReference type="EMBL" id="AJMT01000052">
    <property type="protein sequence ID" value="EIG29692.1"/>
    <property type="molecule type" value="Genomic_DNA"/>
</dbReference>
<dbReference type="Proteomes" id="UP000004473">
    <property type="component" value="Unassembled WGS sequence"/>
</dbReference>
<sequence length="38" mass="4428">MLEMGIRSSEKELRWGEASLSHFCLRFGKFSLNPDKAR</sequence>
<comment type="caution">
    <text evidence="1">The sequence shown here is derived from an EMBL/GenBank/DDBJ whole genome shotgun (WGS) entry which is preliminary data.</text>
</comment>
<organism evidence="1 2">
    <name type="scientific">Neisseria sicca VK64</name>
    <dbReference type="NCBI Taxonomy" id="1095748"/>
    <lineage>
        <taxon>Bacteria</taxon>
        <taxon>Pseudomonadati</taxon>
        <taxon>Pseudomonadota</taxon>
        <taxon>Betaproteobacteria</taxon>
        <taxon>Neisseriales</taxon>
        <taxon>Neisseriaceae</taxon>
        <taxon>Neisseria</taxon>
    </lineage>
</organism>
<accession>I2NV31</accession>
<reference evidence="1 2" key="1">
    <citation type="submission" date="2012-04" db="EMBL/GenBank/DDBJ databases">
        <authorList>
            <person name="Harkins D.M."/>
            <person name="Madupu R."/>
            <person name="Durkin A.S."/>
            <person name="Torralba M."/>
            <person name="Methe B."/>
            <person name="Sutton G.G."/>
            <person name="Nelson K.E."/>
        </authorList>
    </citation>
    <scope>NUCLEOTIDE SEQUENCE [LARGE SCALE GENOMIC DNA]</scope>
    <source>
        <strain evidence="1 2">VK64</strain>
    </source>
</reference>
<gene>
    <name evidence="1" type="ORF">HMPREF1051_1053</name>
</gene>
<dbReference type="AlphaFoldDB" id="I2NV31"/>
<evidence type="ECO:0000313" key="2">
    <source>
        <dbReference type="Proteomes" id="UP000004473"/>
    </source>
</evidence>
<dbReference type="PATRIC" id="fig|1095748.3.peg.715"/>
<proteinExistence type="predicted"/>